<protein>
    <recommendedName>
        <fullName evidence="6">ATPase AAA-type core domain-containing protein</fullName>
    </recommendedName>
</protein>
<dbReference type="EMBL" id="PPTA01000003">
    <property type="protein sequence ID" value="TFB05358.1"/>
    <property type="molecule type" value="Genomic_DNA"/>
</dbReference>
<comment type="caution">
    <text evidence="4">The sequence shown here is derived from an EMBL/GenBank/DDBJ whole genome shotgun (WGS) entry which is preliminary data.</text>
</comment>
<dbReference type="PANTHER" id="PTHR46411:SF3">
    <property type="entry name" value="AAA+ ATPASE DOMAIN-CONTAINING PROTEIN"/>
    <property type="match status" value="1"/>
</dbReference>
<sequence length="710" mass="79129">MTTGHLSSVVSVSMHGSSDSFSDLASPSPLTLSEFLVEHTPPSPSPSERLNFRRLRAVVDSSGRRTFVEHEVSADGGEQMRKDDDTVFAVVYGADSEIHCSGHGGETHVVQRKSLKLLIDFLEAEYAKFNKELRLQIGSGLIDYAHLWAIFSPSTIVYSRTGDSLELPTTSLVTWAGYKIPEEERGQHEPPFYLVRSKTVYFDGNKVALGSLETKIEHFAGMVKIASLVCYPFEYHENKARLGAQLVERGKKYLSLQGRRAHHKLFTGVAYRKFLGGKLDLQQDRIMIDGETLRSLCLLHGARDVAKGVHAQDDSNVTGFLINGRSPRYLLDLLLSEAADDSEQNTGSKSGRDGEHSVQGAGSTHGDGEGNAGICDECQRKTRERLKEAKKTLSMIFHPTITGYSLAHWSWFEFPVDGIQEVKWDGQAWDYLMLEEHAKELMRTSVIPHVAMSAPGLRGSGPGGRGALNILLHGPSDTGKTLTVEALCDHLQVPLMRISVGSFTMKTEIISAALIDQKMLEVCHRWGAVLLINDLPFLWSQMSLIAQHAQWPSVILQHLTSPRRQGVIFFACKGGHVNWVDGALPQIRTQEGMPRLRFNLSFRYTFPTRYGRTNLIRKCLARALERGQVQMAPLNDVGLHRLANSDLTYRETRNVVQLALDWVCEKEEVMPLAVLQQLLDMPREHRRGPPRVDSVQSITPSTYSITPDLG</sequence>
<proteinExistence type="predicted"/>
<dbReference type="GeneID" id="300574873"/>
<feature type="region of interest" description="Disordered" evidence="1">
    <location>
        <begin position="685"/>
        <end position="710"/>
    </location>
</feature>
<feature type="compositionally biased region" description="Polar residues" evidence="1">
    <location>
        <begin position="694"/>
        <end position="710"/>
    </location>
</feature>
<dbReference type="Gene3D" id="3.40.50.300">
    <property type="entry name" value="P-loop containing nucleotide triphosphate hydrolases"/>
    <property type="match status" value="1"/>
</dbReference>
<reference evidence="4 5" key="1">
    <citation type="submission" date="2018-01" db="EMBL/GenBank/DDBJ databases">
        <title>Genome characterization of the sugarcane-associated fungus Trichoderma ghanense CCMA-1212 and their application in lignocelulose bioconversion.</title>
        <authorList>
            <person name="Steindorff A.S."/>
            <person name="Mendes T.D."/>
            <person name="Vilela E.S.D."/>
            <person name="Rodrigues D.S."/>
            <person name="Formighieri E.F."/>
            <person name="Melo I.S."/>
            <person name="Favaro L.C.L."/>
        </authorList>
    </citation>
    <scope>NUCLEOTIDE SEQUENCE [LARGE SCALE GENOMIC DNA]</scope>
    <source>
        <strain evidence="4 5">CCMA-1212</strain>
    </source>
</reference>
<feature type="domain" description="ATPase AAA-type core" evidence="2">
    <location>
        <begin position="470"/>
        <end position="542"/>
    </location>
</feature>
<accession>A0ABY2HAU7</accession>
<organism evidence="4 5">
    <name type="scientific">Trichoderma ghanense</name>
    <dbReference type="NCBI Taxonomy" id="65468"/>
    <lineage>
        <taxon>Eukaryota</taxon>
        <taxon>Fungi</taxon>
        <taxon>Dikarya</taxon>
        <taxon>Ascomycota</taxon>
        <taxon>Pezizomycotina</taxon>
        <taxon>Sordariomycetes</taxon>
        <taxon>Hypocreomycetidae</taxon>
        <taxon>Hypocreales</taxon>
        <taxon>Hypocreaceae</taxon>
        <taxon>Trichoderma</taxon>
    </lineage>
</organism>
<evidence type="ECO:0000256" key="1">
    <source>
        <dbReference type="SAM" id="MobiDB-lite"/>
    </source>
</evidence>
<dbReference type="InterPro" id="IPR003959">
    <property type="entry name" value="ATPase_AAA_core"/>
</dbReference>
<evidence type="ECO:0000259" key="3">
    <source>
        <dbReference type="Pfam" id="PF22942"/>
    </source>
</evidence>
<dbReference type="InterPro" id="IPR054289">
    <property type="entry name" value="DUF7025"/>
</dbReference>
<evidence type="ECO:0000259" key="2">
    <source>
        <dbReference type="Pfam" id="PF00004"/>
    </source>
</evidence>
<feature type="region of interest" description="Disordered" evidence="1">
    <location>
        <begin position="342"/>
        <end position="374"/>
    </location>
</feature>
<dbReference type="InterPro" id="IPR027417">
    <property type="entry name" value="P-loop_NTPase"/>
</dbReference>
<dbReference type="RefSeq" id="XP_073561559.1">
    <property type="nucleotide sequence ID" value="XM_073700423.1"/>
</dbReference>
<gene>
    <name evidence="4" type="ORF">CCMA1212_003060</name>
</gene>
<evidence type="ECO:0000313" key="4">
    <source>
        <dbReference type="EMBL" id="TFB05358.1"/>
    </source>
</evidence>
<dbReference type="Pfam" id="PF00004">
    <property type="entry name" value="AAA"/>
    <property type="match status" value="1"/>
</dbReference>
<name>A0ABY2HAU7_9HYPO</name>
<feature type="domain" description="DUF7025" evidence="3">
    <location>
        <begin position="136"/>
        <end position="237"/>
    </location>
</feature>
<evidence type="ECO:0008006" key="6">
    <source>
        <dbReference type="Google" id="ProtNLM"/>
    </source>
</evidence>
<dbReference type="SUPFAM" id="SSF52540">
    <property type="entry name" value="P-loop containing nucleoside triphosphate hydrolases"/>
    <property type="match status" value="1"/>
</dbReference>
<evidence type="ECO:0000313" key="5">
    <source>
        <dbReference type="Proteomes" id="UP001642720"/>
    </source>
</evidence>
<dbReference type="Proteomes" id="UP001642720">
    <property type="component" value="Unassembled WGS sequence"/>
</dbReference>
<keyword evidence="5" id="KW-1185">Reference proteome</keyword>
<dbReference type="Pfam" id="PF22942">
    <property type="entry name" value="DUF7025"/>
    <property type="match status" value="1"/>
</dbReference>
<dbReference type="PANTHER" id="PTHR46411">
    <property type="entry name" value="FAMILY ATPASE, PUTATIVE-RELATED"/>
    <property type="match status" value="1"/>
</dbReference>